<evidence type="ECO:0000256" key="1">
    <source>
        <dbReference type="ARBA" id="ARBA00022729"/>
    </source>
</evidence>
<gene>
    <name evidence="2" type="ORF">RB614_08795</name>
</gene>
<comment type="caution">
    <text evidence="2">The sequence shown here is derived from an EMBL/GenBank/DDBJ whole genome shotgun (WGS) entry which is preliminary data.</text>
</comment>
<keyword evidence="3" id="KW-1185">Reference proteome</keyword>
<reference evidence="2 3" key="1">
    <citation type="submission" date="2023-08" db="EMBL/GenBank/DDBJ databases">
        <title>Phytohabitans sansha sp. nov., isolated from marine sediment.</title>
        <authorList>
            <person name="Zhao Y."/>
            <person name="Yi K."/>
        </authorList>
    </citation>
    <scope>NUCLEOTIDE SEQUENCE [LARGE SCALE GENOMIC DNA]</scope>
    <source>
        <strain evidence="2 3">ZYX-F-186</strain>
    </source>
</reference>
<name>A0ABU0ZC59_9ACTN</name>
<dbReference type="Gene3D" id="3.40.190.10">
    <property type="entry name" value="Periplasmic binding protein-like II"/>
    <property type="match status" value="2"/>
</dbReference>
<dbReference type="EMBL" id="JAVHUY010000007">
    <property type="protein sequence ID" value="MDQ7904618.1"/>
    <property type="molecule type" value="Genomic_DNA"/>
</dbReference>
<dbReference type="InterPro" id="IPR006059">
    <property type="entry name" value="SBP"/>
</dbReference>
<proteinExistence type="predicted"/>
<dbReference type="Proteomes" id="UP001230908">
    <property type="component" value="Unassembled WGS sequence"/>
</dbReference>
<evidence type="ECO:0000313" key="2">
    <source>
        <dbReference type="EMBL" id="MDQ7904618.1"/>
    </source>
</evidence>
<keyword evidence="1" id="KW-0732">Signal</keyword>
<accession>A0ABU0ZC59</accession>
<sequence>MTLAFATACGGNGGGAGGDVDISNVQAPILQTLDGDERTRVATLIAQARAEGELNWITPIITESKDPLVNEFKTLYGLPDLKVNFENLQTGQVTSRIQSEVQSRQVKTDFVGLNGSPSFFKTLKDAGMLVQYESPELAAYKGKEQFVSIDPGYWAAPIAVQYLPVYNPKTWPAGVDSWYDLLDPRLKGKMSWPGVPSSESALFMYYGLRSVLPVSYFQDLAKNTPRVGVGNSTVATQMVAEGELTIAVTQSHSAHNTSKELGVPLAVAFPKEGAVLDGWGVGLLQGSPHPSAAKLFMDFVLSQKAVQIMVENQAATPVRDDVRMPTELHEFAPASLSAAHAIAVDSLVDRGTLEKSREEFVGMFGG</sequence>
<dbReference type="RefSeq" id="WP_308712124.1">
    <property type="nucleotide sequence ID" value="NZ_JAVHUY010000007.1"/>
</dbReference>
<dbReference type="PANTHER" id="PTHR30006">
    <property type="entry name" value="THIAMINE-BINDING PERIPLASMIC PROTEIN-RELATED"/>
    <property type="match status" value="1"/>
</dbReference>
<protein>
    <submittedName>
        <fullName evidence="2">Extracellular solute-binding protein</fullName>
    </submittedName>
</protein>
<evidence type="ECO:0000313" key="3">
    <source>
        <dbReference type="Proteomes" id="UP001230908"/>
    </source>
</evidence>
<organism evidence="2 3">
    <name type="scientific">Phytohabitans maris</name>
    <dbReference type="NCBI Taxonomy" id="3071409"/>
    <lineage>
        <taxon>Bacteria</taxon>
        <taxon>Bacillati</taxon>
        <taxon>Actinomycetota</taxon>
        <taxon>Actinomycetes</taxon>
        <taxon>Micromonosporales</taxon>
        <taxon>Micromonosporaceae</taxon>
    </lineage>
</organism>
<dbReference type="Pfam" id="PF13416">
    <property type="entry name" value="SBP_bac_8"/>
    <property type="match status" value="1"/>
</dbReference>
<dbReference type="SUPFAM" id="SSF53850">
    <property type="entry name" value="Periplasmic binding protein-like II"/>
    <property type="match status" value="1"/>
</dbReference>